<evidence type="ECO:0000256" key="1">
    <source>
        <dbReference type="SAM" id="MobiDB-lite"/>
    </source>
</evidence>
<dbReference type="Pfam" id="PF00722">
    <property type="entry name" value="Glyco_hydro_16"/>
    <property type="match status" value="1"/>
</dbReference>
<dbReference type="EMBL" id="MBFS01000534">
    <property type="protein sequence ID" value="PVV02275.1"/>
    <property type="molecule type" value="Genomic_DNA"/>
</dbReference>
<protein>
    <recommendedName>
        <fullName evidence="3">GH16 domain-containing protein</fullName>
    </recommendedName>
</protein>
<feature type="domain" description="GH16" evidence="3">
    <location>
        <begin position="93"/>
        <end position="325"/>
    </location>
</feature>
<dbReference type="OrthoDB" id="4781at2759"/>
<dbReference type="InterPro" id="IPR000757">
    <property type="entry name" value="Beta-glucanase-like"/>
</dbReference>
<dbReference type="Proteomes" id="UP000245609">
    <property type="component" value="Unassembled WGS sequence"/>
</dbReference>
<dbReference type="InterPro" id="IPR050546">
    <property type="entry name" value="Glycosyl_Hydrlase_16"/>
</dbReference>
<dbReference type="STRING" id="133381.A0A2T9ZCI0"/>
<evidence type="ECO:0000313" key="5">
    <source>
        <dbReference type="Proteomes" id="UP000245609"/>
    </source>
</evidence>
<accession>A0A2T9ZCI0</accession>
<keyword evidence="5" id="KW-1185">Reference proteome</keyword>
<organism evidence="4 5">
    <name type="scientific">Smittium megazygosporum</name>
    <dbReference type="NCBI Taxonomy" id="133381"/>
    <lineage>
        <taxon>Eukaryota</taxon>
        <taxon>Fungi</taxon>
        <taxon>Fungi incertae sedis</taxon>
        <taxon>Zoopagomycota</taxon>
        <taxon>Kickxellomycotina</taxon>
        <taxon>Harpellomycetes</taxon>
        <taxon>Harpellales</taxon>
        <taxon>Legeriomycetaceae</taxon>
        <taxon>Smittium</taxon>
    </lineage>
</organism>
<feature type="region of interest" description="Disordered" evidence="1">
    <location>
        <begin position="80"/>
        <end position="106"/>
    </location>
</feature>
<dbReference type="PANTHER" id="PTHR10963:SF68">
    <property type="entry name" value="GLYCOSIDASE CRH1-RELATED"/>
    <property type="match status" value="1"/>
</dbReference>
<dbReference type="GO" id="GO:0016757">
    <property type="term" value="F:glycosyltransferase activity"/>
    <property type="evidence" value="ECO:0007669"/>
    <property type="project" value="TreeGrafter"/>
</dbReference>
<dbReference type="GO" id="GO:0031505">
    <property type="term" value="P:fungal-type cell wall organization"/>
    <property type="evidence" value="ECO:0007669"/>
    <property type="project" value="TreeGrafter"/>
</dbReference>
<dbReference type="AlphaFoldDB" id="A0A2T9ZCI0"/>
<gene>
    <name evidence="4" type="ORF">BB560_003277</name>
</gene>
<sequence>MFFIFFLAFLFQFGFFKTAYSYPVNHGLNKPSSLPCCINDSSQSIVISKKEEDAHDYTSVYTNPDQDYFSSGTDSSAALSPYDTLSSTEADTAESSGFPTTESYSDSIDNSKNGHCKEKHWDFSSSSDISFFTPEYCGNNAKVIDGELKLSMNEECGTTLVSSQRFSSSGRVDIVMKAMPGSGSITALVFMGPNGLPKDEIDIELLGANPSQFESMFFIDGQRVTGNESAGFHSNPDNSDLTQTYHKYSIELTLDKVNWYLDDKLVRSLQKPQSDSAGSRSFPSNALNFKFGVWNGSGIPEWAGTADFSSGEKAAYIKSISMYFDCN</sequence>
<keyword evidence="2" id="KW-0732">Signal</keyword>
<feature type="chain" id="PRO_5015524866" description="GH16 domain-containing protein" evidence="2">
    <location>
        <begin position="22"/>
        <end position="327"/>
    </location>
</feature>
<dbReference type="GO" id="GO:0004553">
    <property type="term" value="F:hydrolase activity, hydrolyzing O-glycosyl compounds"/>
    <property type="evidence" value="ECO:0007669"/>
    <property type="project" value="InterPro"/>
</dbReference>
<evidence type="ECO:0000313" key="4">
    <source>
        <dbReference type="EMBL" id="PVV02275.1"/>
    </source>
</evidence>
<feature type="signal peptide" evidence="2">
    <location>
        <begin position="1"/>
        <end position="21"/>
    </location>
</feature>
<comment type="caution">
    <text evidence="4">The sequence shown here is derived from an EMBL/GenBank/DDBJ whole genome shotgun (WGS) entry which is preliminary data.</text>
</comment>
<evidence type="ECO:0000256" key="2">
    <source>
        <dbReference type="SAM" id="SignalP"/>
    </source>
</evidence>
<dbReference type="InterPro" id="IPR013320">
    <property type="entry name" value="ConA-like_dom_sf"/>
</dbReference>
<reference evidence="4 5" key="1">
    <citation type="journal article" date="2018" name="MBio">
        <title>Comparative Genomics Reveals the Core Gene Toolbox for the Fungus-Insect Symbiosis.</title>
        <authorList>
            <person name="Wang Y."/>
            <person name="Stata M."/>
            <person name="Wang W."/>
            <person name="Stajich J.E."/>
            <person name="White M.M."/>
            <person name="Moncalvo J.M."/>
        </authorList>
    </citation>
    <scope>NUCLEOTIDE SEQUENCE [LARGE SCALE GENOMIC DNA]</scope>
    <source>
        <strain evidence="4 5">SC-DP-2</strain>
    </source>
</reference>
<proteinExistence type="predicted"/>
<dbReference type="GO" id="GO:0005975">
    <property type="term" value="P:carbohydrate metabolic process"/>
    <property type="evidence" value="ECO:0007669"/>
    <property type="project" value="InterPro"/>
</dbReference>
<dbReference type="SUPFAM" id="SSF49899">
    <property type="entry name" value="Concanavalin A-like lectins/glucanases"/>
    <property type="match status" value="1"/>
</dbReference>
<evidence type="ECO:0000259" key="3">
    <source>
        <dbReference type="PROSITE" id="PS51762"/>
    </source>
</evidence>
<dbReference type="PANTHER" id="PTHR10963">
    <property type="entry name" value="GLYCOSYL HYDROLASE-RELATED"/>
    <property type="match status" value="1"/>
</dbReference>
<dbReference type="Gene3D" id="2.60.120.200">
    <property type="match status" value="1"/>
</dbReference>
<dbReference type="PROSITE" id="PS51762">
    <property type="entry name" value="GH16_2"/>
    <property type="match status" value="1"/>
</dbReference>
<name>A0A2T9ZCI0_9FUNG</name>
<dbReference type="GO" id="GO:0009277">
    <property type="term" value="C:fungal-type cell wall"/>
    <property type="evidence" value="ECO:0007669"/>
    <property type="project" value="TreeGrafter"/>
</dbReference>